<sequence length="79" mass="8945">MEAAEFEVIMEEEAEGCSTPKREEYKIPMMSAPPPPPRKKRCDWGGGGMKKETPKNGYFNPPDDLELLFTMPPRRQACA</sequence>
<name>A0ACC0B148_CATRO</name>
<dbReference type="Proteomes" id="UP001060085">
    <property type="component" value="Linkage Group LG04"/>
</dbReference>
<dbReference type="EMBL" id="CM044704">
    <property type="protein sequence ID" value="KAI5665986.1"/>
    <property type="molecule type" value="Genomic_DNA"/>
</dbReference>
<gene>
    <name evidence="1" type="ORF">M9H77_15839</name>
</gene>
<organism evidence="1 2">
    <name type="scientific">Catharanthus roseus</name>
    <name type="common">Madagascar periwinkle</name>
    <name type="synonym">Vinca rosea</name>
    <dbReference type="NCBI Taxonomy" id="4058"/>
    <lineage>
        <taxon>Eukaryota</taxon>
        <taxon>Viridiplantae</taxon>
        <taxon>Streptophyta</taxon>
        <taxon>Embryophyta</taxon>
        <taxon>Tracheophyta</taxon>
        <taxon>Spermatophyta</taxon>
        <taxon>Magnoliopsida</taxon>
        <taxon>eudicotyledons</taxon>
        <taxon>Gunneridae</taxon>
        <taxon>Pentapetalae</taxon>
        <taxon>asterids</taxon>
        <taxon>lamiids</taxon>
        <taxon>Gentianales</taxon>
        <taxon>Apocynaceae</taxon>
        <taxon>Rauvolfioideae</taxon>
        <taxon>Vinceae</taxon>
        <taxon>Catharanthinae</taxon>
        <taxon>Catharanthus</taxon>
    </lineage>
</organism>
<keyword evidence="2" id="KW-1185">Reference proteome</keyword>
<reference evidence="2" key="1">
    <citation type="journal article" date="2023" name="Nat. Plants">
        <title>Single-cell RNA sequencing provides a high-resolution roadmap for understanding the multicellular compartmentation of specialized metabolism.</title>
        <authorList>
            <person name="Sun S."/>
            <person name="Shen X."/>
            <person name="Li Y."/>
            <person name="Li Y."/>
            <person name="Wang S."/>
            <person name="Li R."/>
            <person name="Zhang H."/>
            <person name="Shen G."/>
            <person name="Guo B."/>
            <person name="Wei J."/>
            <person name="Xu J."/>
            <person name="St-Pierre B."/>
            <person name="Chen S."/>
            <person name="Sun C."/>
        </authorList>
    </citation>
    <scope>NUCLEOTIDE SEQUENCE [LARGE SCALE GENOMIC DNA]</scope>
</reference>
<evidence type="ECO:0000313" key="1">
    <source>
        <dbReference type="EMBL" id="KAI5665986.1"/>
    </source>
</evidence>
<evidence type="ECO:0000313" key="2">
    <source>
        <dbReference type="Proteomes" id="UP001060085"/>
    </source>
</evidence>
<comment type="caution">
    <text evidence="1">The sequence shown here is derived from an EMBL/GenBank/DDBJ whole genome shotgun (WGS) entry which is preliminary data.</text>
</comment>
<proteinExistence type="predicted"/>
<protein>
    <submittedName>
        <fullName evidence="1">Uncharacterized protein</fullName>
    </submittedName>
</protein>
<accession>A0ACC0B148</accession>